<gene>
    <name evidence="2" type="ORF">CU103_19980</name>
</gene>
<dbReference type="PROSITE" id="PS51257">
    <property type="entry name" value="PROKAR_LIPOPROTEIN"/>
    <property type="match status" value="1"/>
</dbReference>
<feature type="chain" id="PRO_5015179917" evidence="1">
    <location>
        <begin position="26"/>
        <end position="412"/>
    </location>
</feature>
<evidence type="ECO:0000256" key="1">
    <source>
        <dbReference type="SAM" id="SignalP"/>
    </source>
</evidence>
<dbReference type="PANTHER" id="PTHR36513">
    <property type="entry name" value="ABC TRANSMEMBRANE TYPE-1 DOMAIN-CONTAINING PROTEIN"/>
    <property type="match status" value="1"/>
</dbReference>
<proteinExistence type="predicted"/>
<dbReference type="AlphaFoldDB" id="A0A2P7B6M7"/>
<protein>
    <submittedName>
        <fullName evidence="2">Esterase</fullName>
    </submittedName>
</protein>
<dbReference type="Gene3D" id="3.40.50.1820">
    <property type="entry name" value="alpha/beta hydrolase"/>
    <property type="match status" value="1"/>
</dbReference>
<evidence type="ECO:0000313" key="3">
    <source>
        <dbReference type="Proteomes" id="UP000241764"/>
    </source>
</evidence>
<evidence type="ECO:0000313" key="2">
    <source>
        <dbReference type="EMBL" id="PSH62123.1"/>
    </source>
</evidence>
<dbReference type="PANTHER" id="PTHR36513:SF1">
    <property type="entry name" value="TRANSMEMBRANE PROTEIN"/>
    <property type="match status" value="1"/>
</dbReference>
<feature type="signal peptide" evidence="1">
    <location>
        <begin position="1"/>
        <end position="25"/>
    </location>
</feature>
<sequence>MKASKLATGSKCLAIALSLMLSACATHPGNVLAPVAETAPGANKVDMLVATTREPVSDPGTLFSGERATAISMTNIVVSVPPDRNRKIGEIQWPSRLPGDPAKDFVTLKTEELASESRVLTWLKRNRGPKKRVLIYVHGFNNTYSDAVYRFAQIAHDARTNAAPVLFTWPSRASMFDYVYDKESTNFSRFALEELLRQAIRSPDVADVTILAHSMGSWLAVEALRGVAMRGNGISPKIKNVVLASPDIDVDVFRRQLIEMGPKRPRFTIFASRGDRALAVSKWVSGDVDRVGAADLRPYTSELKQLGITIIDTTGIKAGDPLAHNTFADNPEMVQLLGQRLSGQSLDTGDVSLADRLGVTALGTVRAVGSTAGAAVTAPVAIVSPAARSRLSRQFQQVGTSFSQTVNGQIAY</sequence>
<dbReference type="Pfam" id="PF05990">
    <property type="entry name" value="DUF900"/>
    <property type="match status" value="1"/>
</dbReference>
<dbReference type="SUPFAM" id="SSF53474">
    <property type="entry name" value="alpha/beta-Hydrolases"/>
    <property type="match status" value="1"/>
</dbReference>
<dbReference type="PIRSF" id="PIRSF033909">
    <property type="entry name" value="UCP033909"/>
    <property type="match status" value="1"/>
</dbReference>
<accession>A0A2P7B6M7</accession>
<dbReference type="InterPro" id="IPR014586">
    <property type="entry name" value="UCP033909"/>
</dbReference>
<dbReference type="Proteomes" id="UP000241764">
    <property type="component" value="Unassembled WGS sequence"/>
</dbReference>
<dbReference type="InterPro" id="IPR010297">
    <property type="entry name" value="DUF900_hydrolase"/>
</dbReference>
<dbReference type="RefSeq" id="WP_106665791.1">
    <property type="nucleotide sequence ID" value="NZ_PGGM01000010.1"/>
</dbReference>
<dbReference type="EMBL" id="PGGM01000010">
    <property type="protein sequence ID" value="PSH62123.1"/>
    <property type="molecule type" value="Genomic_DNA"/>
</dbReference>
<reference evidence="3" key="1">
    <citation type="submission" date="2017-11" db="EMBL/GenBank/DDBJ databases">
        <authorList>
            <person name="Kuznetsova I."/>
            <person name="Sazanova A."/>
            <person name="Chirak E."/>
            <person name="Safronova V."/>
            <person name="Willems A."/>
        </authorList>
    </citation>
    <scope>NUCLEOTIDE SEQUENCE [LARGE SCALE GENOMIC DNA]</scope>
    <source>
        <strain evidence="3">CCBAU 03422</strain>
    </source>
</reference>
<comment type="caution">
    <text evidence="2">The sequence shown here is derived from an EMBL/GenBank/DDBJ whole genome shotgun (WGS) entry which is preliminary data.</text>
</comment>
<name>A0A2P7B6M7_9HYPH</name>
<dbReference type="InterPro" id="IPR029058">
    <property type="entry name" value="AB_hydrolase_fold"/>
</dbReference>
<dbReference type="OrthoDB" id="9797755at2"/>
<organism evidence="2 3">
    <name type="scientific">Phyllobacterium sophorae</name>
    <dbReference type="NCBI Taxonomy" id="1520277"/>
    <lineage>
        <taxon>Bacteria</taxon>
        <taxon>Pseudomonadati</taxon>
        <taxon>Pseudomonadota</taxon>
        <taxon>Alphaproteobacteria</taxon>
        <taxon>Hyphomicrobiales</taxon>
        <taxon>Phyllobacteriaceae</taxon>
        <taxon>Phyllobacterium</taxon>
    </lineage>
</organism>
<keyword evidence="1" id="KW-0732">Signal</keyword>
<keyword evidence="3" id="KW-1185">Reference proteome</keyword>